<feature type="compositionally biased region" description="Acidic residues" evidence="2">
    <location>
        <begin position="208"/>
        <end position="226"/>
    </location>
</feature>
<keyword evidence="4" id="KW-1185">Reference proteome</keyword>
<feature type="compositionally biased region" description="Polar residues" evidence="2">
    <location>
        <begin position="227"/>
        <end position="236"/>
    </location>
</feature>
<sequence>MDKDKKESSKKTYKEDSLKVKELEIKIDELETKLELAKQEAQDYANSLQEFKILHERLLAEKEENIKKDYQELYQHHIDSKNKGEFTKFAETEYKMVSRLKHNDIKSKLLETKKENKKLEEEKEQLQVNNAQLTSDVNVYQEKTNRAERKTSNFNNLCGSYVDDNAQVKRELEKERQKNTLLEKQIEDLQTQLTSQTNPEEIIHSDLDSDFDFNDLDSASEVDNDDNNSQINSPKDNQSISSEEQSNSALSPTSPQLTPAPENETADIAEEDLALAGNETEQEQIVEENSTDKLAEENQATLAQIETPLTANK</sequence>
<keyword evidence="1" id="KW-0175">Coiled coil</keyword>
<reference evidence="3" key="1">
    <citation type="journal article" date="2020" name="Fungal Divers.">
        <title>Resolving the Mortierellaceae phylogeny through synthesis of multi-gene phylogenetics and phylogenomics.</title>
        <authorList>
            <person name="Vandepol N."/>
            <person name="Liber J."/>
            <person name="Desiro A."/>
            <person name="Na H."/>
            <person name="Kennedy M."/>
            <person name="Barry K."/>
            <person name="Grigoriev I.V."/>
            <person name="Miller A.N."/>
            <person name="O'Donnell K."/>
            <person name="Stajich J.E."/>
            <person name="Bonito G."/>
        </authorList>
    </citation>
    <scope>NUCLEOTIDE SEQUENCE</scope>
    <source>
        <strain evidence="3">MES-2147</strain>
    </source>
</reference>
<evidence type="ECO:0000256" key="1">
    <source>
        <dbReference type="SAM" id="Coils"/>
    </source>
</evidence>
<dbReference type="Proteomes" id="UP000749646">
    <property type="component" value="Unassembled WGS sequence"/>
</dbReference>
<evidence type="ECO:0000313" key="3">
    <source>
        <dbReference type="EMBL" id="KAF9941988.1"/>
    </source>
</evidence>
<gene>
    <name evidence="3" type="ORF">BGZ65_012007</name>
</gene>
<accession>A0A9P6IP35</accession>
<name>A0A9P6IP35_9FUNG</name>
<protein>
    <submittedName>
        <fullName evidence="3">Uncharacterized protein</fullName>
    </submittedName>
</protein>
<feature type="region of interest" description="Disordered" evidence="2">
    <location>
        <begin position="208"/>
        <end position="293"/>
    </location>
</feature>
<feature type="coiled-coil region" evidence="1">
    <location>
        <begin position="102"/>
        <end position="192"/>
    </location>
</feature>
<evidence type="ECO:0000313" key="4">
    <source>
        <dbReference type="Proteomes" id="UP000749646"/>
    </source>
</evidence>
<organism evidence="3 4">
    <name type="scientific">Modicella reniformis</name>
    <dbReference type="NCBI Taxonomy" id="1440133"/>
    <lineage>
        <taxon>Eukaryota</taxon>
        <taxon>Fungi</taxon>
        <taxon>Fungi incertae sedis</taxon>
        <taxon>Mucoromycota</taxon>
        <taxon>Mortierellomycotina</taxon>
        <taxon>Mortierellomycetes</taxon>
        <taxon>Mortierellales</taxon>
        <taxon>Mortierellaceae</taxon>
        <taxon>Modicella</taxon>
    </lineage>
</organism>
<evidence type="ECO:0000256" key="2">
    <source>
        <dbReference type="SAM" id="MobiDB-lite"/>
    </source>
</evidence>
<proteinExistence type="predicted"/>
<feature type="compositionally biased region" description="Low complexity" evidence="2">
    <location>
        <begin position="237"/>
        <end position="248"/>
    </location>
</feature>
<dbReference type="AlphaFoldDB" id="A0A9P6IP35"/>
<dbReference type="EMBL" id="JAAAHW010009380">
    <property type="protein sequence ID" value="KAF9941988.1"/>
    <property type="molecule type" value="Genomic_DNA"/>
</dbReference>
<comment type="caution">
    <text evidence="3">The sequence shown here is derived from an EMBL/GenBank/DDBJ whole genome shotgun (WGS) entry which is preliminary data.</text>
</comment>
<feature type="coiled-coil region" evidence="1">
    <location>
        <begin position="13"/>
        <end position="54"/>
    </location>
</feature>
<feature type="compositionally biased region" description="Acidic residues" evidence="2">
    <location>
        <begin position="264"/>
        <end position="273"/>
    </location>
</feature>